<name>A0A0S4JCF3_BODSA</name>
<dbReference type="VEuPathDB" id="TriTrypDB:BSAL_12600"/>
<protein>
    <submittedName>
        <fullName evidence="2">Uncharacterized protein</fullName>
    </submittedName>
</protein>
<accession>A0A0S4JCF3</accession>
<proteinExistence type="predicted"/>
<feature type="compositionally biased region" description="Polar residues" evidence="1">
    <location>
        <begin position="44"/>
        <end position="55"/>
    </location>
</feature>
<evidence type="ECO:0000256" key="1">
    <source>
        <dbReference type="SAM" id="MobiDB-lite"/>
    </source>
</evidence>
<feature type="compositionally biased region" description="Basic and acidic residues" evidence="1">
    <location>
        <begin position="32"/>
        <end position="43"/>
    </location>
</feature>
<evidence type="ECO:0000313" key="3">
    <source>
        <dbReference type="Proteomes" id="UP000051952"/>
    </source>
</evidence>
<organism evidence="2 3">
    <name type="scientific">Bodo saltans</name>
    <name type="common">Flagellated protozoan</name>
    <dbReference type="NCBI Taxonomy" id="75058"/>
    <lineage>
        <taxon>Eukaryota</taxon>
        <taxon>Discoba</taxon>
        <taxon>Euglenozoa</taxon>
        <taxon>Kinetoplastea</taxon>
        <taxon>Metakinetoplastina</taxon>
        <taxon>Eubodonida</taxon>
        <taxon>Bodonidae</taxon>
        <taxon>Bodo</taxon>
    </lineage>
</organism>
<feature type="compositionally biased region" description="Basic and acidic residues" evidence="1">
    <location>
        <begin position="57"/>
        <end position="72"/>
    </location>
</feature>
<dbReference type="Proteomes" id="UP000051952">
    <property type="component" value="Unassembled WGS sequence"/>
</dbReference>
<dbReference type="EMBL" id="CYKH01001596">
    <property type="protein sequence ID" value="CUG87900.1"/>
    <property type="molecule type" value="Genomic_DNA"/>
</dbReference>
<gene>
    <name evidence="2" type="ORF">BSAL_12600</name>
</gene>
<reference evidence="3" key="1">
    <citation type="submission" date="2015-09" db="EMBL/GenBank/DDBJ databases">
        <authorList>
            <consortium name="Pathogen Informatics"/>
        </authorList>
    </citation>
    <scope>NUCLEOTIDE SEQUENCE [LARGE SCALE GENOMIC DNA]</scope>
    <source>
        <strain evidence="3">Lake Konstanz</strain>
    </source>
</reference>
<feature type="region of interest" description="Disordered" evidence="1">
    <location>
        <begin position="32"/>
        <end position="72"/>
    </location>
</feature>
<evidence type="ECO:0000313" key="2">
    <source>
        <dbReference type="EMBL" id="CUG87900.1"/>
    </source>
</evidence>
<sequence>MNTKNKKTQVELQMRIQVAFADTKLEQSKQIKQEMNNHTHTTDNNEFQELDQNVDNRGCRENDRTTSRDWRT</sequence>
<keyword evidence="3" id="KW-1185">Reference proteome</keyword>
<dbReference type="AlphaFoldDB" id="A0A0S4JCF3"/>